<evidence type="ECO:0000256" key="3">
    <source>
        <dbReference type="ARBA" id="ARBA00022989"/>
    </source>
</evidence>
<dbReference type="GO" id="GO:0016020">
    <property type="term" value="C:membrane"/>
    <property type="evidence" value="ECO:0007669"/>
    <property type="project" value="UniProtKB-SubCell"/>
</dbReference>
<evidence type="ECO:0000256" key="4">
    <source>
        <dbReference type="ARBA" id="ARBA00023136"/>
    </source>
</evidence>
<dbReference type="InterPro" id="IPR052337">
    <property type="entry name" value="SAT4-like"/>
</dbReference>
<dbReference type="EMBL" id="LT882682">
    <property type="protein sequence ID" value="SMY26019.1"/>
    <property type="molecule type" value="Genomic_DNA"/>
</dbReference>
<feature type="transmembrane region" description="Helical" evidence="7">
    <location>
        <begin position="6"/>
        <end position="26"/>
    </location>
</feature>
<keyword evidence="3 7" id="KW-1133">Transmembrane helix</keyword>
<dbReference type="PANTHER" id="PTHR33048:SF157">
    <property type="entry name" value="INTEGRAL MEMBRANE PROTEIN"/>
    <property type="match status" value="1"/>
</dbReference>
<evidence type="ECO:0000256" key="6">
    <source>
        <dbReference type="SAM" id="MobiDB-lite"/>
    </source>
</evidence>
<evidence type="ECO:0000256" key="2">
    <source>
        <dbReference type="ARBA" id="ARBA00022692"/>
    </source>
</evidence>
<evidence type="ECO:0000256" key="1">
    <source>
        <dbReference type="ARBA" id="ARBA00004141"/>
    </source>
</evidence>
<dbReference type="AlphaFoldDB" id="A0A1Y6LQT1"/>
<gene>
    <name evidence="9" type="ORF">ZT1A5_G7461</name>
</gene>
<sequence length="373" mass="40885">MLLINEASVIALTSILTVLATLAVALRLLKADRGDTLLHRWKIDDYFCVAALVLAYPIAGIIIWGAAMGSVGGHSGPAEAETWFTTAGPAWVVMGKVFWVTFFLQPLVLGCVRLAILFLYRRFFASYQSFNIVSWILIGVVAGWTLAFFFGLLFDCGLQFDANWKSLGEIAEQCPFGFLPTIIYTILDACLDLFVLVLPIPWIFVLKLSTSRKLSLAGCFLLGGIATAAAFVRMTIFIQTSIPSQMMNRTSVMGLPIYDILGIVGNEVFWTMIETTIALIAVCLPAIRRIVLSSRFRKSLGLGVLSRMTRTSRSKSNGSKDASDVERSAGASSAASSRTLFGIKREPHVTIDSFKSLHCQTQLDRIGTEEEKA</sequence>
<protein>
    <recommendedName>
        <fullName evidence="8">Rhodopsin domain-containing protein</fullName>
    </recommendedName>
</protein>
<feature type="transmembrane region" description="Helical" evidence="7">
    <location>
        <begin position="182"/>
        <end position="204"/>
    </location>
</feature>
<dbReference type="Proteomes" id="UP000215453">
    <property type="component" value="Chromosome 7"/>
</dbReference>
<feature type="domain" description="Rhodopsin" evidence="8">
    <location>
        <begin position="39"/>
        <end position="291"/>
    </location>
</feature>
<reference evidence="9 10" key="1">
    <citation type="submission" date="2016-10" db="EMBL/GenBank/DDBJ databases">
        <authorList>
            <person name="Varghese N."/>
        </authorList>
    </citation>
    <scope>NUCLEOTIDE SEQUENCE [LARGE SCALE GENOMIC DNA]</scope>
</reference>
<dbReference type="PANTHER" id="PTHR33048">
    <property type="entry name" value="PTH11-LIKE INTEGRAL MEMBRANE PROTEIN (AFU_ORTHOLOGUE AFUA_5G11245)"/>
    <property type="match status" value="1"/>
</dbReference>
<feature type="transmembrane region" description="Helical" evidence="7">
    <location>
        <begin position="132"/>
        <end position="154"/>
    </location>
</feature>
<feature type="transmembrane region" description="Helical" evidence="7">
    <location>
        <begin position="268"/>
        <end position="287"/>
    </location>
</feature>
<keyword evidence="2 7" id="KW-0812">Transmembrane</keyword>
<comment type="subcellular location">
    <subcellularLocation>
        <location evidence="1">Membrane</location>
        <topology evidence="1">Multi-pass membrane protein</topology>
    </subcellularLocation>
</comment>
<evidence type="ECO:0000256" key="7">
    <source>
        <dbReference type="SAM" id="Phobius"/>
    </source>
</evidence>
<feature type="transmembrane region" description="Helical" evidence="7">
    <location>
        <begin position="97"/>
        <end position="120"/>
    </location>
</feature>
<evidence type="ECO:0000256" key="5">
    <source>
        <dbReference type="ARBA" id="ARBA00038359"/>
    </source>
</evidence>
<keyword evidence="4 7" id="KW-0472">Membrane</keyword>
<dbReference type="InterPro" id="IPR049326">
    <property type="entry name" value="Rhodopsin_dom_fungi"/>
</dbReference>
<name>A0A1Y6LQT1_ZYMTR</name>
<dbReference type="Pfam" id="PF20684">
    <property type="entry name" value="Fung_rhodopsin"/>
    <property type="match status" value="1"/>
</dbReference>
<comment type="similarity">
    <text evidence="5">Belongs to the SAT4 family.</text>
</comment>
<organism evidence="9 10">
    <name type="scientific">Zymoseptoria tritici ST99CH_1A5</name>
    <dbReference type="NCBI Taxonomy" id="1276529"/>
    <lineage>
        <taxon>Eukaryota</taxon>
        <taxon>Fungi</taxon>
        <taxon>Dikarya</taxon>
        <taxon>Ascomycota</taxon>
        <taxon>Pezizomycotina</taxon>
        <taxon>Dothideomycetes</taxon>
        <taxon>Dothideomycetidae</taxon>
        <taxon>Mycosphaerellales</taxon>
        <taxon>Mycosphaerellaceae</taxon>
        <taxon>Zymoseptoria</taxon>
    </lineage>
</organism>
<feature type="compositionally biased region" description="Polar residues" evidence="6">
    <location>
        <begin position="311"/>
        <end position="320"/>
    </location>
</feature>
<feature type="region of interest" description="Disordered" evidence="6">
    <location>
        <begin position="311"/>
        <end position="336"/>
    </location>
</feature>
<feature type="transmembrane region" description="Helical" evidence="7">
    <location>
        <begin position="46"/>
        <end position="67"/>
    </location>
</feature>
<proteinExistence type="inferred from homology"/>
<evidence type="ECO:0000259" key="8">
    <source>
        <dbReference type="Pfam" id="PF20684"/>
    </source>
</evidence>
<evidence type="ECO:0000313" key="10">
    <source>
        <dbReference type="Proteomes" id="UP000215453"/>
    </source>
</evidence>
<evidence type="ECO:0000313" key="9">
    <source>
        <dbReference type="EMBL" id="SMY26019.1"/>
    </source>
</evidence>
<feature type="transmembrane region" description="Helical" evidence="7">
    <location>
        <begin position="216"/>
        <end position="238"/>
    </location>
</feature>
<accession>A0A1Y6LQT1</accession>